<keyword evidence="1" id="KW-0732">Signal</keyword>
<protein>
    <submittedName>
        <fullName evidence="2">Uncharacterized protein</fullName>
    </submittedName>
</protein>
<comment type="caution">
    <text evidence="2">The sequence shown here is derived from an EMBL/GenBank/DDBJ whole genome shotgun (WGS) entry which is preliminary data.</text>
</comment>
<dbReference type="AlphaFoldDB" id="A0A0P7IV08"/>
<reference evidence="2 3" key="1">
    <citation type="submission" date="2015-09" db="EMBL/GenBank/DDBJ databases">
        <title>Draft genome sequence of Aliiroseovarius crassostreae CV919-312TSm, the causative agent of Roseovarius Oyster Disease (formerly Juvenile Oyster Disease).</title>
        <authorList>
            <person name="Kessner L."/>
            <person name="Spinard E."/>
            <person name="Nelson D."/>
        </authorList>
    </citation>
    <scope>NUCLEOTIDE SEQUENCE [LARGE SCALE GENOMIC DNA]</scope>
    <source>
        <strain evidence="2 3">CV919-312</strain>
    </source>
</reference>
<dbReference type="EMBL" id="LKBA01000008">
    <property type="protein sequence ID" value="KPN62895.1"/>
    <property type="molecule type" value="Genomic_DNA"/>
</dbReference>
<gene>
    <name evidence="2" type="ORF">AKJ29_01755</name>
</gene>
<evidence type="ECO:0000313" key="3">
    <source>
        <dbReference type="Proteomes" id="UP000050471"/>
    </source>
</evidence>
<organism evidence="2 3">
    <name type="scientific">Aliiroseovarius crassostreae</name>
    <dbReference type="NCBI Taxonomy" id="154981"/>
    <lineage>
        <taxon>Bacteria</taxon>
        <taxon>Pseudomonadati</taxon>
        <taxon>Pseudomonadota</taxon>
        <taxon>Alphaproteobacteria</taxon>
        <taxon>Rhodobacterales</taxon>
        <taxon>Paracoccaceae</taxon>
        <taxon>Aliiroseovarius</taxon>
    </lineage>
</organism>
<sequence>MNPRLCVVALALSFGSPATAEVADEINADHCAKLVAAIDLLTAVYNEADQTDRQAVLERVAAVSGSSRRGRASHGAHIALDGMVAVKDLCGATWAKDSIFVGTE</sequence>
<keyword evidence="3" id="KW-1185">Reference proteome</keyword>
<evidence type="ECO:0000256" key="1">
    <source>
        <dbReference type="SAM" id="SignalP"/>
    </source>
</evidence>
<name>A0A0P7IV08_9RHOB</name>
<dbReference type="STRING" id="154981.AKJ29_01755"/>
<feature type="chain" id="PRO_5006139994" evidence="1">
    <location>
        <begin position="21"/>
        <end position="104"/>
    </location>
</feature>
<feature type="signal peptide" evidence="1">
    <location>
        <begin position="1"/>
        <end position="20"/>
    </location>
</feature>
<proteinExistence type="predicted"/>
<evidence type="ECO:0000313" key="2">
    <source>
        <dbReference type="EMBL" id="KPN62895.1"/>
    </source>
</evidence>
<accession>A0A0P7IV08</accession>
<dbReference type="Proteomes" id="UP000050471">
    <property type="component" value="Unassembled WGS sequence"/>
</dbReference>